<feature type="repeat" description="WD" evidence="6">
    <location>
        <begin position="1271"/>
        <end position="1312"/>
    </location>
</feature>
<gene>
    <name evidence="12" type="ORF">Sango_0295500</name>
</gene>
<feature type="domain" description="WDR5-like beta-propeller" evidence="11">
    <location>
        <begin position="1257"/>
        <end position="1518"/>
    </location>
</feature>
<keyword evidence="2 6" id="KW-0853">WD repeat</keyword>
<dbReference type="CDD" id="cd00200">
    <property type="entry name" value="WD40"/>
    <property type="match status" value="1"/>
</dbReference>
<dbReference type="SUPFAM" id="SSF48239">
    <property type="entry name" value="Terpenoid cyclases/Protein prenyltransferases"/>
    <property type="match status" value="2"/>
</dbReference>
<feature type="repeat" description="WD" evidence="6">
    <location>
        <begin position="1355"/>
        <end position="1396"/>
    </location>
</feature>
<dbReference type="Gene3D" id="2.130.10.10">
    <property type="entry name" value="YVTN repeat-like/Quinoprotein amine dehydrogenase"/>
    <property type="match status" value="1"/>
</dbReference>
<dbReference type="Pfam" id="PF12937">
    <property type="entry name" value="F-box-like"/>
    <property type="match status" value="1"/>
</dbReference>
<reference evidence="12" key="1">
    <citation type="submission" date="2020-06" db="EMBL/GenBank/DDBJ databases">
        <authorList>
            <person name="Li T."/>
            <person name="Hu X."/>
            <person name="Zhang T."/>
            <person name="Song X."/>
            <person name="Zhang H."/>
            <person name="Dai N."/>
            <person name="Sheng W."/>
            <person name="Hou X."/>
            <person name="Wei L."/>
        </authorList>
    </citation>
    <scope>NUCLEOTIDE SEQUENCE</scope>
    <source>
        <strain evidence="12">K16</strain>
        <tissue evidence="12">Leaf</tissue>
    </source>
</reference>
<dbReference type="GO" id="GO:0035097">
    <property type="term" value="C:histone methyltransferase complex"/>
    <property type="evidence" value="ECO:0007669"/>
    <property type="project" value="UniProtKB-ARBA"/>
</dbReference>
<evidence type="ECO:0000256" key="3">
    <source>
        <dbReference type="ARBA" id="ARBA00022723"/>
    </source>
</evidence>
<organism evidence="12 13">
    <name type="scientific">Sesamum angolense</name>
    <dbReference type="NCBI Taxonomy" id="2727404"/>
    <lineage>
        <taxon>Eukaryota</taxon>
        <taxon>Viridiplantae</taxon>
        <taxon>Streptophyta</taxon>
        <taxon>Embryophyta</taxon>
        <taxon>Tracheophyta</taxon>
        <taxon>Spermatophyta</taxon>
        <taxon>Magnoliopsida</taxon>
        <taxon>eudicotyledons</taxon>
        <taxon>Gunneridae</taxon>
        <taxon>Pentapetalae</taxon>
        <taxon>asterids</taxon>
        <taxon>lamiids</taxon>
        <taxon>Lamiales</taxon>
        <taxon>Pedaliaceae</taxon>
        <taxon>Sesamum</taxon>
    </lineage>
</organism>
<keyword evidence="4" id="KW-0677">Repeat</keyword>
<reference evidence="12" key="2">
    <citation type="journal article" date="2024" name="Plant">
        <title>Genomic evolution and insights into agronomic trait innovations of Sesamum species.</title>
        <authorList>
            <person name="Miao H."/>
            <person name="Wang L."/>
            <person name="Qu L."/>
            <person name="Liu H."/>
            <person name="Sun Y."/>
            <person name="Le M."/>
            <person name="Wang Q."/>
            <person name="Wei S."/>
            <person name="Zheng Y."/>
            <person name="Lin W."/>
            <person name="Duan Y."/>
            <person name="Cao H."/>
            <person name="Xiong S."/>
            <person name="Wang X."/>
            <person name="Wei L."/>
            <person name="Li C."/>
            <person name="Ma Q."/>
            <person name="Ju M."/>
            <person name="Zhao R."/>
            <person name="Li G."/>
            <person name="Mu C."/>
            <person name="Tian Q."/>
            <person name="Mei H."/>
            <person name="Zhang T."/>
            <person name="Gao T."/>
            <person name="Zhang H."/>
        </authorList>
    </citation>
    <scope>NUCLEOTIDE SEQUENCE</scope>
    <source>
        <strain evidence="12">K16</strain>
    </source>
</reference>
<dbReference type="InterPro" id="IPR001906">
    <property type="entry name" value="Terpene_synth_N"/>
</dbReference>
<dbReference type="Gene3D" id="1.50.10.130">
    <property type="entry name" value="Terpene synthase, N-terminal domain"/>
    <property type="match status" value="1"/>
</dbReference>
<dbReference type="GO" id="GO:0009507">
    <property type="term" value="C:chloroplast"/>
    <property type="evidence" value="ECO:0007669"/>
    <property type="project" value="TreeGrafter"/>
</dbReference>
<dbReference type="Gene3D" id="1.10.600.10">
    <property type="entry name" value="Farnesyl Diphosphate Synthase"/>
    <property type="match status" value="1"/>
</dbReference>
<dbReference type="SUPFAM" id="SSF48576">
    <property type="entry name" value="Terpenoid synthases"/>
    <property type="match status" value="1"/>
</dbReference>
<evidence type="ECO:0000256" key="4">
    <source>
        <dbReference type="ARBA" id="ARBA00022737"/>
    </source>
</evidence>
<feature type="compositionally biased region" description="Low complexity" evidence="7">
    <location>
        <begin position="1194"/>
        <end position="1206"/>
    </location>
</feature>
<dbReference type="InterPro" id="IPR015943">
    <property type="entry name" value="WD40/YVTN_repeat-like_dom_sf"/>
</dbReference>
<protein>
    <submittedName>
        <fullName evidence="12">Kolavenyl diphosphate synthase TPS5, chloroplastic</fullName>
    </submittedName>
</protein>
<evidence type="ECO:0000259" key="9">
    <source>
        <dbReference type="Pfam" id="PF03936"/>
    </source>
</evidence>
<evidence type="ECO:0000259" key="10">
    <source>
        <dbReference type="Pfam" id="PF12937"/>
    </source>
</evidence>
<comment type="cofactor">
    <cofactor evidence="1">
        <name>Mg(2+)</name>
        <dbReference type="ChEBI" id="CHEBI:18420"/>
    </cofactor>
</comment>
<name>A0AAE1X8G7_9LAMI</name>
<dbReference type="SUPFAM" id="SSF50978">
    <property type="entry name" value="WD40 repeat-like"/>
    <property type="match status" value="1"/>
</dbReference>
<evidence type="ECO:0000313" key="13">
    <source>
        <dbReference type="Proteomes" id="UP001289374"/>
    </source>
</evidence>
<dbReference type="InterPro" id="IPR001680">
    <property type="entry name" value="WD40_rpt"/>
</dbReference>
<dbReference type="FunFam" id="1.50.10.130:FF:000002">
    <property type="entry name" value="Ent-copalyl diphosphate synthase, chloroplastic"/>
    <property type="match status" value="1"/>
</dbReference>
<dbReference type="Proteomes" id="UP001289374">
    <property type="component" value="Unassembled WGS sequence"/>
</dbReference>
<evidence type="ECO:0000256" key="1">
    <source>
        <dbReference type="ARBA" id="ARBA00001946"/>
    </source>
</evidence>
<dbReference type="InterPro" id="IPR019775">
    <property type="entry name" value="WD40_repeat_CS"/>
</dbReference>
<dbReference type="GO" id="GO:0010333">
    <property type="term" value="F:terpene synthase activity"/>
    <property type="evidence" value="ECO:0007669"/>
    <property type="project" value="InterPro"/>
</dbReference>
<proteinExistence type="predicted"/>
<feature type="region of interest" description="Disordered" evidence="7">
    <location>
        <begin position="1164"/>
        <end position="1220"/>
    </location>
</feature>
<comment type="caution">
    <text evidence="12">The sequence shown here is derived from an EMBL/GenBank/DDBJ whole genome shotgun (WGS) entry which is preliminary data.</text>
</comment>
<dbReference type="PANTHER" id="PTHR31739">
    <property type="entry name" value="ENT-COPALYL DIPHOSPHATE SYNTHASE, CHLOROPLASTIC"/>
    <property type="match status" value="1"/>
</dbReference>
<feature type="compositionally biased region" description="Polar residues" evidence="7">
    <location>
        <begin position="1207"/>
        <end position="1216"/>
    </location>
</feature>
<evidence type="ECO:0000259" key="11">
    <source>
        <dbReference type="Pfam" id="PF25175"/>
    </source>
</evidence>
<dbReference type="Gene3D" id="3.80.10.10">
    <property type="entry name" value="Ribonuclease Inhibitor"/>
    <property type="match status" value="1"/>
</dbReference>
<evidence type="ECO:0000256" key="7">
    <source>
        <dbReference type="SAM" id="MobiDB-lite"/>
    </source>
</evidence>
<dbReference type="InterPro" id="IPR036047">
    <property type="entry name" value="F-box-like_dom_sf"/>
</dbReference>
<feature type="compositionally biased region" description="Low complexity" evidence="7">
    <location>
        <begin position="1168"/>
        <end position="1185"/>
    </location>
</feature>
<feature type="domain" description="Terpene synthase metal-binding" evidence="9">
    <location>
        <begin position="440"/>
        <end position="556"/>
    </location>
</feature>
<dbReference type="InterPro" id="IPR036965">
    <property type="entry name" value="Terpene_synth_N_sf"/>
</dbReference>
<keyword evidence="5" id="KW-0460">Magnesium</keyword>
<dbReference type="PRINTS" id="PR00320">
    <property type="entry name" value="GPROTEINBRPT"/>
</dbReference>
<evidence type="ECO:0000259" key="8">
    <source>
        <dbReference type="Pfam" id="PF01397"/>
    </source>
</evidence>
<dbReference type="PROSITE" id="PS50294">
    <property type="entry name" value="WD_REPEATS_REGION"/>
    <property type="match status" value="3"/>
</dbReference>
<dbReference type="InterPro" id="IPR020472">
    <property type="entry name" value="WD40_PAC1"/>
</dbReference>
<dbReference type="GO" id="GO:0000287">
    <property type="term" value="F:magnesium ion binding"/>
    <property type="evidence" value="ECO:0007669"/>
    <property type="project" value="InterPro"/>
</dbReference>
<dbReference type="Pfam" id="PF25175">
    <property type="entry name" value="Beta-prop_WDR5"/>
    <property type="match status" value="1"/>
</dbReference>
<evidence type="ECO:0000256" key="6">
    <source>
        <dbReference type="PROSITE-ProRule" id="PRU00221"/>
    </source>
</evidence>
<dbReference type="FunFam" id="2.130.10.10:FF:000228">
    <property type="entry name" value="COMPASS-like H3K4 histone methylase component WDR5A"/>
    <property type="match status" value="1"/>
</dbReference>
<dbReference type="InterPro" id="IPR001810">
    <property type="entry name" value="F-box_dom"/>
</dbReference>
<evidence type="ECO:0000256" key="5">
    <source>
        <dbReference type="ARBA" id="ARBA00022842"/>
    </source>
</evidence>
<dbReference type="InterPro" id="IPR032675">
    <property type="entry name" value="LRR_dom_sf"/>
</dbReference>
<dbReference type="SFLD" id="SFLDG01014">
    <property type="entry name" value="Terpene_Cyclase_Like_1_N-term"/>
    <property type="match status" value="2"/>
</dbReference>
<keyword evidence="13" id="KW-1185">Reference proteome</keyword>
<dbReference type="InterPro" id="IPR059122">
    <property type="entry name" value="Beta-prop_WDR5-like"/>
</dbReference>
<feature type="domain" description="Terpene synthase N-terminal" evidence="8">
    <location>
        <begin position="249"/>
        <end position="359"/>
    </location>
</feature>
<dbReference type="Gene3D" id="1.20.1280.50">
    <property type="match status" value="1"/>
</dbReference>
<dbReference type="EMBL" id="JACGWL010000002">
    <property type="protein sequence ID" value="KAK4407145.1"/>
    <property type="molecule type" value="Genomic_DNA"/>
</dbReference>
<keyword evidence="3" id="KW-0479">Metal-binding</keyword>
<dbReference type="SUPFAM" id="SSF52047">
    <property type="entry name" value="RNI-like"/>
    <property type="match status" value="1"/>
</dbReference>
<dbReference type="SMART" id="SM00320">
    <property type="entry name" value="WD40"/>
    <property type="match status" value="6"/>
</dbReference>
<dbReference type="SUPFAM" id="SSF81383">
    <property type="entry name" value="F-box domain"/>
    <property type="match status" value="1"/>
</dbReference>
<dbReference type="PROSITE" id="PS50082">
    <property type="entry name" value="WD_REPEATS_2"/>
    <property type="match status" value="5"/>
</dbReference>
<sequence>MSSVFHHHHPTSLLPSSTARRGLYAVLRFPAANPLARSTGTSEYIDVIQSGLPVIKWHEIVDDDTEQDSTHHHIKEEEELIPDKIREMVELVRSMLQSMDDGEISVSPYDTAWVALVEDISGGGRPQFPASLEWISNNQLPDGSWGDSDTFSIYDRIINTLACVVALRSWNIHPDRTDKGILFIKENICKLEGENEEHMPIGFEVALPSVIQMAKKLDIDIPVDSPGLQEIYARRELKLTRYWTNKGICWARNSEVQDIDDTAMGFRLLRLHGYEISADVFEHFEKGGEFFCFVGQSTQAVTGMYNLYRASQLIFPGEKILADAGKFAAKFLQRKRANNELLDKWIITKDLPGEVGYALDVLWYASLPRVETRFYLEQYGGEDDVWIGKTLYRMPYVNNNTYLELAKLDYSNCQALHQQEWKSIQKWYRNCNLGEFGLSESKLLVAYYIAAASVFEPERSKERLAWAKTSILMETIASHPELQQLSKEQKRDFVNIFEQYGCILNYANGGRYETRNNVVSALIKTVSQLSLNVLLAHGRDIHHSLNHAWHKWLKTWESEGGDTTRLGVDAELLVRTLNLCRGGRVSEETLLSHPKYNRLLDTTVRVCHQLRLFQHQKVQDSNGCMSTTGGMTTVEIESDMQQLVKLVLTKSSDDLDSRTKHNFLTIARSYYYAAYCSPGTINYHIAKEEEAAAEERENPTTPPWIQSSLTAPPPQAQAQTPLLFPFPGFDRNPNQNPLDALLESFLELSDSSAIALDLSFDRVLESKAYDSDKNDVIERALRLGSALTEAAKRSARRRASMHNAVVWALPSDLTIKVFSMLDTQSVCHAAATCSFFHKCAADPLCYSNIDLTTVVPKVNNMVVSTMIQRAGKVLRSLKLGVVPCPTVASLGSSQSLVYSMRNSSDTSGFSWNDKRSRQGKESFILTRSCLAPLIADGGAPGALLRRLHLYNIERMDNTAFGAAVSACPCLLDLEIVGLHVELRQTLDSVSRSCPLIERLFFESSKTGRDDSLKLPTCNDLVTNCPNLSSLALRGFKLHDVKVRVLVKGFRKLKFVDFSTSYSITGDFLRNLGGSIGGSLLEVLILRDCMHLREAEVSRLLSSILAGRFRNLRHLDVSNREGLASDDDWYRRCFTPSFMSLRELLEERPNLCVLADFPAEGSFVEEPMTSSDLNSDTNSPSLSSSRTSDEYVLASPSDSSYSSDQSSGNEDTPSSSYPIHEESSDEFVLPGQFLEPIIERQILQQRQAIRLRLPRQNLIVYSTETLTQISHLIGHSEGVSDLAWSSDSTYICSASDDRTLRIWDARAGECVKTLKGHTDFVFCVNFNPQSNLIVSGSFDDTVRVWDVKTGKAVHVIRAHTMPVTSVHFNRDGSLIVSGSHDGSCKIWDTDSGALLMTLIDDRVPAVSFAKFSPNGKFILVATLDDTLKLWNYAAGKSLKIYTGHVNRVYCITPTFLVTGGKYIVSGSEDHCVYLWDLQGKNLVQKLEGHTDTVVSVTCHPKENMIVSAGLDNDRTVRVWVQD</sequence>
<dbReference type="InterPro" id="IPR050148">
    <property type="entry name" value="Terpene_synthase-like"/>
</dbReference>
<dbReference type="InterPro" id="IPR008930">
    <property type="entry name" value="Terpenoid_cyclase/PrenylTrfase"/>
</dbReference>
<dbReference type="InterPro" id="IPR036322">
    <property type="entry name" value="WD40_repeat_dom_sf"/>
</dbReference>
<dbReference type="GO" id="GO:0009686">
    <property type="term" value="P:gibberellin biosynthetic process"/>
    <property type="evidence" value="ECO:0007669"/>
    <property type="project" value="TreeGrafter"/>
</dbReference>
<accession>A0AAE1X8G7</accession>
<feature type="repeat" description="WD" evidence="6">
    <location>
        <begin position="1313"/>
        <end position="1354"/>
    </location>
</feature>
<evidence type="ECO:0000256" key="2">
    <source>
        <dbReference type="ARBA" id="ARBA00022574"/>
    </source>
</evidence>
<dbReference type="PANTHER" id="PTHR31739:SF4">
    <property type="entry name" value="ENT-COPALYL DIPHOSPHATE SYNTHASE, CHLOROPLASTIC"/>
    <property type="match status" value="1"/>
</dbReference>
<evidence type="ECO:0000313" key="12">
    <source>
        <dbReference type="EMBL" id="KAK4407145.1"/>
    </source>
</evidence>
<dbReference type="Pfam" id="PF03936">
    <property type="entry name" value="Terpene_synth_C"/>
    <property type="match status" value="1"/>
</dbReference>
<dbReference type="Pfam" id="PF01397">
    <property type="entry name" value="Terpene_synth"/>
    <property type="match status" value="1"/>
</dbReference>
<feature type="domain" description="F-box" evidence="10">
    <location>
        <begin position="807"/>
        <end position="851"/>
    </location>
</feature>
<dbReference type="InterPro" id="IPR008949">
    <property type="entry name" value="Isoprenoid_synthase_dom_sf"/>
</dbReference>
<dbReference type="InterPro" id="IPR005630">
    <property type="entry name" value="Terpene_synthase_metal-bd"/>
</dbReference>
<feature type="repeat" description="WD" evidence="6">
    <location>
        <begin position="1440"/>
        <end position="1484"/>
    </location>
</feature>
<dbReference type="PROSITE" id="PS00678">
    <property type="entry name" value="WD_REPEATS_1"/>
    <property type="match status" value="4"/>
</dbReference>
<feature type="repeat" description="WD" evidence="6">
    <location>
        <begin position="1398"/>
        <end position="1439"/>
    </location>
</feature>